<name>A0ABS6BNJ6_9SPHN</name>
<evidence type="ECO:0000313" key="4">
    <source>
        <dbReference type="Proteomes" id="UP000776276"/>
    </source>
</evidence>
<evidence type="ECO:0000313" key="3">
    <source>
        <dbReference type="EMBL" id="MBU3078760.1"/>
    </source>
</evidence>
<dbReference type="EMBL" id="JAHKRT010000006">
    <property type="protein sequence ID" value="MBU3078760.1"/>
    <property type="molecule type" value="Genomic_DNA"/>
</dbReference>
<keyword evidence="2" id="KW-0732">Signal</keyword>
<organism evidence="3 4">
    <name type="scientific">Sphingomonas quercus</name>
    <dbReference type="NCBI Taxonomy" id="2842451"/>
    <lineage>
        <taxon>Bacteria</taxon>
        <taxon>Pseudomonadati</taxon>
        <taxon>Pseudomonadota</taxon>
        <taxon>Alphaproteobacteria</taxon>
        <taxon>Sphingomonadales</taxon>
        <taxon>Sphingomonadaceae</taxon>
        <taxon>Sphingomonas</taxon>
    </lineage>
</organism>
<evidence type="ECO:0000256" key="1">
    <source>
        <dbReference type="SAM" id="MobiDB-lite"/>
    </source>
</evidence>
<feature type="chain" id="PRO_5046700489" description="PepSY domain-containing protein" evidence="2">
    <location>
        <begin position="22"/>
        <end position="103"/>
    </location>
</feature>
<protein>
    <recommendedName>
        <fullName evidence="5">PepSY domain-containing protein</fullName>
    </recommendedName>
</protein>
<gene>
    <name evidence="3" type="ORF">KOF26_12865</name>
</gene>
<proteinExistence type="predicted"/>
<reference evidence="3 4" key="1">
    <citation type="submission" date="2021-06" db="EMBL/GenBank/DDBJ databases">
        <title>Sphingomonas sp. XMGL2, whole genome shotgun sequencing project.</title>
        <authorList>
            <person name="Zhao G."/>
            <person name="Shen L."/>
        </authorList>
    </citation>
    <scope>NUCLEOTIDE SEQUENCE [LARGE SCALE GENOMIC DNA]</scope>
    <source>
        <strain evidence="3 4">XMGL2</strain>
    </source>
</reference>
<sequence length="103" mass="10540">MLRTQFLCAAAVIVAATGASAQAPQSGSHNPATKDSKVHHVAAPAKGHSSFTEDQAKGRLAKAGYTDVSGLAKTDDGAWQGKAMKGSQAVTVTLDYKGNVTAR</sequence>
<accession>A0ABS6BNJ6</accession>
<feature type="region of interest" description="Disordered" evidence="1">
    <location>
        <begin position="19"/>
        <end position="55"/>
    </location>
</feature>
<keyword evidence="4" id="KW-1185">Reference proteome</keyword>
<evidence type="ECO:0000256" key="2">
    <source>
        <dbReference type="SAM" id="SignalP"/>
    </source>
</evidence>
<evidence type="ECO:0008006" key="5">
    <source>
        <dbReference type="Google" id="ProtNLM"/>
    </source>
</evidence>
<comment type="caution">
    <text evidence="3">The sequence shown here is derived from an EMBL/GenBank/DDBJ whole genome shotgun (WGS) entry which is preliminary data.</text>
</comment>
<dbReference type="RefSeq" id="WP_216325483.1">
    <property type="nucleotide sequence ID" value="NZ_JAHKRT010000006.1"/>
</dbReference>
<feature type="signal peptide" evidence="2">
    <location>
        <begin position="1"/>
        <end position="21"/>
    </location>
</feature>
<dbReference type="Proteomes" id="UP000776276">
    <property type="component" value="Unassembled WGS sequence"/>
</dbReference>